<evidence type="ECO:0000259" key="2">
    <source>
        <dbReference type="PROSITE" id="PS51194"/>
    </source>
</evidence>
<keyword evidence="5" id="KW-1185">Reference proteome</keyword>
<proteinExistence type="predicted"/>
<evidence type="ECO:0000313" key="3">
    <source>
        <dbReference type="EMBL" id="MDV6307437.1"/>
    </source>
</evidence>
<dbReference type="NCBIfam" id="NF038325">
    <property type="entry name" value="DISARM_DrmAS"/>
    <property type="match status" value="1"/>
</dbReference>
<keyword evidence="4" id="KW-0378">Hydrolase</keyword>
<dbReference type="CDD" id="cd18785">
    <property type="entry name" value="SF2_C"/>
    <property type="match status" value="1"/>
</dbReference>
<evidence type="ECO:0000313" key="4">
    <source>
        <dbReference type="EMBL" id="MDV6314697.1"/>
    </source>
</evidence>
<dbReference type="SUPFAM" id="SSF52540">
    <property type="entry name" value="P-loop containing nucleoside triphosphate hydrolases"/>
    <property type="match status" value="2"/>
</dbReference>
<dbReference type="Proteomes" id="UP001185922">
    <property type="component" value="Unassembled WGS sequence"/>
</dbReference>
<dbReference type="GeneID" id="77172851"/>
<gene>
    <name evidence="4" type="primary">drmA</name>
    <name evidence="3" type="ORF">R3P94_08865</name>
    <name evidence="4" type="ORF">R3Q15_22980</name>
</gene>
<dbReference type="Gene3D" id="3.40.50.300">
    <property type="entry name" value="P-loop containing nucleotide triphosphate hydrolases"/>
    <property type="match status" value="1"/>
</dbReference>
<accession>A0AAE4RAD9</accession>
<dbReference type="RefSeq" id="WP_024498000.1">
    <property type="nucleotide sequence ID" value="NZ_CP091855.1"/>
</dbReference>
<dbReference type="PROSITE" id="PS51194">
    <property type="entry name" value="HELICASE_CTER"/>
    <property type="match status" value="1"/>
</dbReference>
<sequence>MTASASTAVRADLLVLIQQELLGPRNGPEEEIKGTPRAAYMVGSLAPVTVDPALGVRTSNATGADPAETGEAISDIDPISNGQPGVPVPTDEDMASSSDGEDRDEGAKGALTHPSSMGLRFQVPRDCSVLAVSVSWGRYETFRRENEDGRKMQWSRRIPFEKTVEVAVHEHDNHVTLAPIELDADVTLRVELFPNGDRTIVELALSNDRVTGMDAPPGDWLFQTKLGIEANSGEPVFLPSRDVLDDGYDETDDERRRLDLQYRHRLEFAIGRTASVTWVEADDESRRATSVETTWLPTAEVPQTVAGEAGAAITSMRLLADLEPGGVDNAFLPLVDGYRTWLTEQEALAAKLPAHLQATADEAIAEAGLVVSRLQTGLRLLRENSDALDAFRFMNRAMRDQRIRSQLAGKRSERSDLSIADALVEVETKGDEAASWRPFQLAFILLQLPALIDPKDESRSGAAANVELLFFPTGGGKTEAYLGLAAFTFAIRRIQGVISTDDGPLDGGDGVAVLMRYTLRLLTSQQFQRAAALVCAAELIRQGDVAKWGERPFSIGLWVGSAVSPKRYDEAKRQVETARQDPGKTHGLTVLQLQRCPWCGSKIDPKRDLQTVSATERIEVHCGDRTDTCPFSIDGGAGALPITTVDDELYRNPPTFLLATVDKFARLAREGEAASLFGYVSARCPRHGYRHPDSRGACKGKSHTQRNEGGVTYPAVQIAKVTRLRPPDLIIQDELHLITGALGTAVGVFENAIDVLSSYDTDGTTVRPLVVASTATVRNALNQVTALYGRGVAVFPPQVLDVRDTFFSREKPLSDESPGRKYLGVCAHGIRLTLAEIRMSEVLLLAGQKLLDEHGAAADPYMTTVDYFSATRELAGMRRYLDDDVTTRVTGNTEPFPRRTTDWARLEIGELTARISSEEISRTLDRLALPFTSTWTPAPGGAPVPRWTSRGKAAYGKAWAAAEAEKKPAPKSPQRPYDVVLATSMLQVGVDVPRLGLMLVVGQPKNTAEYIQASSRVGRDARKPGLVVSLANWSRPRDMSHFESFRHYHETFYAQVEALSVTPYSDTAMERGLMGMLVSALRVTDEGTSDSLSPEPGAGEISSKMPTAHALVDRIVARATPAAPDPSTVEHLRQKLRQRVDRWYAKAQEYQSALVYERRRKDHVEWPLLISPETTVPSPADRIFVVANSMREVQPEFNLLVSPAPQNLAFKDPVGAPSWTFPEEGEK</sequence>
<comment type="caution">
    <text evidence="4">The sequence shown here is derived from an EMBL/GenBank/DDBJ whole genome shotgun (WGS) entry which is preliminary data.</text>
</comment>
<dbReference type="Proteomes" id="UP001185779">
    <property type="component" value="Unassembled WGS sequence"/>
</dbReference>
<keyword evidence="4" id="KW-0547">Nucleotide-binding</keyword>
<dbReference type="GO" id="GO:0004386">
    <property type="term" value="F:helicase activity"/>
    <property type="evidence" value="ECO:0007669"/>
    <property type="project" value="UniProtKB-KW"/>
</dbReference>
<organism evidence="4 6">
    <name type="scientific">Gordonia amicalis</name>
    <dbReference type="NCBI Taxonomy" id="89053"/>
    <lineage>
        <taxon>Bacteria</taxon>
        <taxon>Bacillati</taxon>
        <taxon>Actinomycetota</taxon>
        <taxon>Actinomycetes</taxon>
        <taxon>Mycobacteriales</taxon>
        <taxon>Gordoniaceae</taxon>
        <taxon>Gordonia</taxon>
    </lineage>
</organism>
<dbReference type="AlphaFoldDB" id="A0AAE4RAD9"/>
<dbReference type="Pfam" id="PF00271">
    <property type="entry name" value="Helicase_C"/>
    <property type="match status" value="1"/>
</dbReference>
<keyword evidence="4" id="KW-0067">ATP-binding</keyword>
<evidence type="ECO:0000256" key="1">
    <source>
        <dbReference type="SAM" id="MobiDB-lite"/>
    </source>
</evidence>
<feature type="domain" description="Helicase C-terminal" evidence="2">
    <location>
        <begin position="919"/>
        <end position="1060"/>
    </location>
</feature>
<dbReference type="EMBL" id="JAWLKH010000047">
    <property type="protein sequence ID" value="MDV6314697.1"/>
    <property type="molecule type" value="Genomic_DNA"/>
</dbReference>
<feature type="region of interest" description="Disordered" evidence="1">
    <location>
        <begin position="57"/>
        <end position="115"/>
    </location>
</feature>
<reference evidence="4 5" key="1">
    <citation type="submission" date="2023-10" db="EMBL/GenBank/DDBJ databases">
        <title>Development of a sustainable strategy for remediation of hydrocarbon-contaminated territories based on the waste exchange concept.</title>
        <authorList>
            <person name="Krivoruchko A."/>
        </authorList>
    </citation>
    <scope>NUCLEOTIDE SEQUENCE</scope>
    <source>
        <strain evidence="3 5">IEGM 1266</strain>
        <strain evidence="4">IEGM 1279</strain>
    </source>
</reference>
<dbReference type="InterPro" id="IPR027417">
    <property type="entry name" value="P-loop_NTPase"/>
</dbReference>
<name>A0AAE4RAD9_9ACTN</name>
<dbReference type="EMBL" id="JAWLKI010000007">
    <property type="protein sequence ID" value="MDV6307437.1"/>
    <property type="molecule type" value="Genomic_DNA"/>
</dbReference>
<dbReference type="InterPro" id="IPR001650">
    <property type="entry name" value="Helicase_C-like"/>
</dbReference>
<evidence type="ECO:0000313" key="6">
    <source>
        <dbReference type="Proteomes" id="UP001185922"/>
    </source>
</evidence>
<dbReference type="SMART" id="SM00490">
    <property type="entry name" value="HELICc"/>
    <property type="match status" value="1"/>
</dbReference>
<keyword evidence="4" id="KW-0347">Helicase</keyword>
<protein>
    <submittedName>
        <fullName evidence="4">DISARM system helicase DrmA</fullName>
    </submittedName>
</protein>
<evidence type="ECO:0000313" key="5">
    <source>
        <dbReference type="Proteomes" id="UP001185779"/>
    </source>
</evidence>
<feature type="compositionally biased region" description="Acidic residues" evidence="1">
    <location>
        <begin position="90"/>
        <end position="104"/>
    </location>
</feature>